<gene>
    <name evidence="3" type="ORF">IC610_00670</name>
</gene>
<sequence>MKRRLYQYFFFLLLVILACGGADSLHSRNSDVQADSTVSIPTISRSVSKKNTHSQQNKFAVSHRNSSQYTRDYPQQQHILGELSDSDPEEEDSSETETDSGLLKIAKADLWTAVFAFVNTFHTNKSAVYFAHSDLKNSSSDPLYIQYSVFRL</sequence>
<dbReference type="EMBL" id="JACYFS010000001">
    <property type="protein sequence ID" value="MBD8080928.1"/>
    <property type="molecule type" value="Genomic_DNA"/>
</dbReference>
<evidence type="ECO:0000313" key="4">
    <source>
        <dbReference type="Proteomes" id="UP000637299"/>
    </source>
</evidence>
<feature type="region of interest" description="Disordered" evidence="1">
    <location>
        <begin position="46"/>
        <end position="100"/>
    </location>
</feature>
<dbReference type="RefSeq" id="WP_191734758.1">
    <property type="nucleotide sequence ID" value="NZ_JACYFS010000001.1"/>
</dbReference>
<feature type="chain" id="PRO_5046700071" evidence="2">
    <location>
        <begin position="22"/>
        <end position="152"/>
    </location>
</feature>
<accession>A0ABR8Z6P8</accession>
<keyword evidence="4" id="KW-1185">Reference proteome</keyword>
<feature type="compositionally biased region" description="Polar residues" evidence="1">
    <location>
        <begin position="53"/>
        <end position="78"/>
    </location>
</feature>
<name>A0ABR8Z6P8_9FLAO</name>
<evidence type="ECO:0000256" key="1">
    <source>
        <dbReference type="SAM" id="MobiDB-lite"/>
    </source>
</evidence>
<protein>
    <submittedName>
        <fullName evidence="3">Uncharacterized protein</fullName>
    </submittedName>
</protein>
<dbReference type="PROSITE" id="PS51257">
    <property type="entry name" value="PROKAR_LIPOPROTEIN"/>
    <property type="match status" value="1"/>
</dbReference>
<feature type="compositionally biased region" description="Acidic residues" evidence="1">
    <location>
        <begin position="84"/>
        <end position="98"/>
    </location>
</feature>
<dbReference type="Proteomes" id="UP000637299">
    <property type="component" value="Unassembled WGS sequence"/>
</dbReference>
<evidence type="ECO:0000256" key="2">
    <source>
        <dbReference type="SAM" id="SignalP"/>
    </source>
</evidence>
<reference evidence="3 4" key="1">
    <citation type="submission" date="2020-09" db="EMBL/GenBank/DDBJ databases">
        <title>Genome seq and assembly of Chryseobacterium sp.</title>
        <authorList>
            <person name="Chhetri G."/>
        </authorList>
    </citation>
    <scope>NUCLEOTIDE SEQUENCE [LARGE SCALE GENOMIC DNA]</scope>
    <source>
        <strain evidence="3 4">GCR10</strain>
    </source>
</reference>
<feature type="signal peptide" evidence="2">
    <location>
        <begin position="1"/>
        <end position="21"/>
    </location>
</feature>
<organism evidence="3 4">
    <name type="scientific">Chryseobacterium caseinilyticum</name>
    <dbReference type="NCBI Taxonomy" id="2771428"/>
    <lineage>
        <taxon>Bacteria</taxon>
        <taxon>Pseudomonadati</taxon>
        <taxon>Bacteroidota</taxon>
        <taxon>Flavobacteriia</taxon>
        <taxon>Flavobacteriales</taxon>
        <taxon>Weeksellaceae</taxon>
        <taxon>Chryseobacterium group</taxon>
        <taxon>Chryseobacterium</taxon>
    </lineage>
</organism>
<proteinExistence type="predicted"/>
<keyword evidence="2" id="KW-0732">Signal</keyword>
<evidence type="ECO:0000313" key="3">
    <source>
        <dbReference type="EMBL" id="MBD8080928.1"/>
    </source>
</evidence>
<comment type="caution">
    <text evidence="3">The sequence shown here is derived from an EMBL/GenBank/DDBJ whole genome shotgun (WGS) entry which is preliminary data.</text>
</comment>